<evidence type="ECO:0000256" key="1">
    <source>
        <dbReference type="ARBA" id="ARBA00022801"/>
    </source>
</evidence>
<dbReference type="Pfam" id="PF07470">
    <property type="entry name" value="Glyco_hydro_88"/>
    <property type="match status" value="1"/>
</dbReference>
<dbReference type="GeneID" id="57433635"/>
<sequence>MGKLEYNKANLEEQMDKIVARTMRMDMTWDWPCGVAYYGIAEAYEATKKQEYLNVLKERVDELIELGLPVWTVNTCAMGHCLITLYQATGEEKYMDLIQFKIAYLRNDALRFGNHVLQHTVSAKNDFPEQCWADTLFMAAFFMLRVGVMTEDAELIDDALNQFCWHIQYLQDEENGLWYHGYNNITKDHMSGFHWGRANCWGAYTMCQVGRILPECYLYPQYLEIVGSLNEQLSALKLLQTENGLWRTILDDEESYEEISASAGIAAALTLKGNPLHLKYVQKSIDGILAHVNPDGRVTDVSGGTAVMKDREGYCGISKKWIQGWGQGMALAFFSAVLNVENITGDGAL</sequence>
<dbReference type="InterPro" id="IPR012341">
    <property type="entry name" value="6hp_glycosidase-like_sf"/>
</dbReference>
<dbReference type="PaxDb" id="411470-RUMGNA_02710"/>
<organism evidence="2 3">
    <name type="scientific">Mediterraneibacter gnavus (strain ATCC 29149 / DSM 114966 / JCM 6515 / VPI C7-9)</name>
    <name type="common">Ruminococcus gnavus</name>
    <dbReference type="NCBI Taxonomy" id="411470"/>
    <lineage>
        <taxon>Bacteria</taxon>
        <taxon>Bacillati</taxon>
        <taxon>Bacillota</taxon>
        <taxon>Clostridia</taxon>
        <taxon>Lachnospirales</taxon>
        <taxon>Lachnospiraceae</taxon>
        <taxon>Mediterraneibacter</taxon>
    </lineage>
</organism>
<dbReference type="RefSeq" id="WP_004843657.1">
    <property type="nucleotide sequence ID" value="NZ_AAYG02000020.1"/>
</dbReference>
<comment type="caution">
    <text evidence="2">The sequence shown here is derived from an EMBL/GenBank/DDBJ whole genome shotgun (WGS) entry which is preliminary data.</text>
</comment>
<reference evidence="2 3" key="2">
    <citation type="submission" date="2007-06" db="EMBL/GenBank/DDBJ databases">
        <title>Draft genome sequence of Ruminococcus gnavus (ATCC 29149).</title>
        <authorList>
            <person name="Sudarsanam P."/>
            <person name="Ley R."/>
            <person name="Guruge J."/>
            <person name="Turnbaugh P.J."/>
            <person name="Mahowald M."/>
            <person name="Liep D."/>
            <person name="Gordon J."/>
        </authorList>
    </citation>
    <scope>NUCLEOTIDE SEQUENCE [LARGE SCALE GENOMIC DNA]</scope>
    <source>
        <strain evidence="2 3">ATCC 29149</strain>
    </source>
</reference>
<name>A7B573_MEDG7</name>
<protein>
    <submittedName>
        <fullName evidence="2">Glycosyl hydrolase, family 88</fullName>
        <ecNumber evidence="2">3.2.1.-</ecNumber>
    </submittedName>
</protein>
<keyword evidence="2" id="KW-0326">Glycosidase</keyword>
<dbReference type="PANTHER" id="PTHR33886:SF8">
    <property type="entry name" value="UNSATURATED RHAMNOGALACTURONAN HYDROLASE (EUROFUNG)"/>
    <property type="match status" value="1"/>
</dbReference>
<reference evidence="2 3" key="1">
    <citation type="submission" date="2007-04" db="EMBL/GenBank/DDBJ databases">
        <authorList>
            <person name="Fulton L."/>
            <person name="Clifton S."/>
            <person name="Fulton B."/>
            <person name="Xu J."/>
            <person name="Minx P."/>
            <person name="Pepin K.H."/>
            <person name="Johnson M."/>
            <person name="Thiruvilangam P."/>
            <person name="Bhonagiri V."/>
            <person name="Nash W.E."/>
            <person name="Mardis E.R."/>
            <person name="Wilson R.K."/>
        </authorList>
    </citation>
    <scope>NUCLEOTIDE SEQUENCE [LARGE SCALE GENOMIC DNA]</scope>
    <source>
        <strain evidence="2 3">ATCC 29149</strain>
    </source>
</reference>
<dbReference type="EC" id="3.2.1.-" evidence="2"/>
<dbReference type="CAZy" id="GH105">
    <property type="family name" value="Glycoside Hydrolase Family 105"/>
</dbReference>
<keyword evidence="1 2" id="KW-0378">Hydrolase</keyword>
<dbReference type="InterPro" id="IPR010905">
    <property type="entry name" value="Glyco_hydro_88"/>
</dbReference>
<dbReference type="AlphaFoldDB" id="A7B573"/>
<evidence type="ECO:0000313" key="2">
    <source>
        <dbReference type="EMBL" id="EDN77096.1"/>
    </source>
</evidence>
<dbReference type="EMBL" id="AAYG02000020">
    <property type="protein sequence ID" value="EDN77096.1"/>
    <property type="molecule type" value="Genomic_DNA"/>
</dbReference>
<dbReference type="GO" id="GO:0005975">
    <property type="term" value="P:carbohydrate metabolic process"/>
    <property type="evidence" value="ECO:0007669"/>
    <property type="project" value="InterPro"/>
</dbReference>
<dbReference type="Proteomes" id="UP000004410">
    <property type="component" value="Unassembled WGS sequence"/>
</dbReference>
<dbReference type="InterPro" id="IPR052043">
    <property type="entry name" value="PolySaccharide_Degr_Enz"/>
</dbReference>
<evidence type="ECO:0000313" key="3">
    <source>
        <dbReference type="Proteomes" id="UP000004410"/>
    </source>
</evidence>
<dbReference type="PANTHER" id="PTHR33886">
    <property type="entry name" value="UNSATURATED RHAMNOGALACTURONAN HYDROLASE (EUROFUNG)"/>
    <property type="match status" value="1"/>
</dbReference>
<gene>
    <name evidence="2" type="ORF">RUMGNA_02710</name>
</gene>
<dbReference type="eggNOG" id="COG4225">
    <property type="taxonomic scope" value="Bacteria"/>
</dbReference>
<dbReference type="GO" id="GO:0016798">
    <property type="term" value="F:hydrolase activity, acting on glycosyl bonds"/>
    <property type="evidence" value="ECO:0007669"/>
    <property type="project" value="UniProtKB-KW"/>
</dbReference>
<accession>A7B573</accession>
<proteinExistence type="predicted"/>
<dbReference type="InterPro" id="IPR008928">
    <property type="entry name" value="6-hairpin_glycosidase_sf"/>
</dbReference>
<dbReference type="SUPFAM" id="SSF48208">
    <property type="entry name" value="Six-hairpin glycosidases"/>
    <property type="match status" value="1"/>
</dbReference>
<dbReference type="Gene3D" id="1.50.10.10">
    <property type="match status" value="1"/>
</dbReference>